<dbReference type="AlphaFoldDB" id="A0AA88LDP4"/>
<gene>
    <name evidence="2" type="ORF">QYM36_006555</name>
</gene>
<sequence length="176" mass="20659">MDKAVEKVKPVAQRVGLEMSDLQELLVLWDFTLDEKMKNKKNEDEKEKDDNKRRKKCITKKKTRKDKTLPVNTEGRIKVEMSVLPKCSGETAKVLTFMFPLSFFEYDFSPYGVEEILSAMLDSEEIFEILSMPDVKEAQAYLEKYIDLKIKEFLQNKAEYIRKIKEYEKIKGIKNG</sequence>
<dbReference type="EMBL" id="JAVRJZ010000010">
    <property type="protein sequence ID" value="KAK2717795.1"/>
    <property type="molecule type" value="Genomic_DNA"/>
</dbReference>
<reference evidence="2" key="1">
    <citation type="submission" date="2023-07" db="EMBL/GenBank/DDBJ databases">
        <title>Chromosome-level genome assembly of Artemia franciscana.</title>
        <authorList>
            <person name="Jo E."/>
        </authorList>
    </citation>
    <scope>NUCLEOTIDE SEQUENCE</scope>
    <source>
        <tissue evidence="2">Whole body</tissue>
    </source>
</reference>
<feature type="compositionally biased region" description="Basic and acidic residues" evidence="1">
    <location>
        <begin position="39"/>
        <end position="52"/>
    </location>
</feature>
<evidence type="ECO:0000313" key="2">
    <source>
        <dbReference type="EMBL" id="KAK2717795.1"/>
    </source>
</evidence>
<dbReference type="Proteomes" id="UP001187531">
    <property type="component" value="Unassembled WGS sequence"/>
</dbReference>
<protein>
    <submittedName>
        <fullName evidence="2">Uncharacterized protein</fullName>
    </submittedName>
</protein>
<evidence type="ECO:0000313" key="3">
    <source>
        <dbReference type="Proteomes" id="UP001187531"/>
    </source>
</evidence>
<keyword evidence="3" id="KW-1185">Reference proteome</keyword>
<evidence type="ECO:0000256" key="1">
    <source>
        <dbReference type="SAM" id="MobiDB-lite"/>
    </source>
</evidence>
<name>A0AA88LDP4_ARTSF</name>
<comment type="caution">
    <text evidence="2">The sequence shown here is derived from an EMBL/GenBank/DDBJ whole genome shotgun (WGS) entry which is preliminary data.</text>
</comment>
<feature type="region of interest" description="Disordered" evidence="1">
    <location>
        <begin position="39"/>
        <end position="59"/>
    </location>
</feature>
<accession>A0AA88LDP4</accession>
<proteinExistence type="predicted"/>
<organism evidence="2 3">
    <name type="scientific">Artemia franciscana</name>
    <name type="common">Brine shrimp</name>
    <name type="synonym">Artemia sanfranciscana</name>
    <dbReference type="NCBI Taxonomy" id="6661"/>
    <lineage>
        <taxon>Eukaryota</taxon>
        <taxon>Metazoa</taxon>
        <taxon>Ecdysozoa</taxon>
        <taxon>Arthropoda</taxon>
        <taxon>Crustacea</taxon>
        <taxon>Branchiopoda</taxon>
        <taxon>Anostraca</taxon>
        <taxon>Artemiidae</taxon>
        <taxon>Artemia</taxon>
    </lineage>
</organism>